<dbReference type="InterPro" id="IPR050613">
    <property type="entry name" value="Sec_Metabolite_Reg"/>
</dbReference>
<comment type="caution">
    <text evidence="3">The sequence shown here is derived from an EMBL/GenBank/DDBJ whole genome shotgun (WGS) entry which is preliminary data.</text>
</comment>
<keyword evidence="2" id="KW-0539">Nucleus</keyword>
<dbReference type="PANTHER" id="PTHR31001:SF40">
    <property type="entry name" value="ZN(II)2CYS6 TRANSCRIPTION FACTOR (EUROFUNG)"/>
    <property type="match status" value="1"/>
</dbReference>
<dbReference type="AlphaFoldDB" id="A0AAE8MK10"/>
<reference evidence="3" key="1">
    <citation type="submission" date="2018-03" db="EMBL/GenBank/DDBJ databases">
        <authorList>
            <person name="Guldener U."/>
        </authorList>
    </citation>
    <scope>NUCLEOTIDE SEQUENCE</scope>
</reference>
<evidence type="ECO:0008006" key="5">
    <source>
        <dbReference type="Google" id="ProtNLM"/>
    </source>
</evidence>
<dbReference type="EMBL" id="ONZP01000485">
    <property type="protein sequence ID" value="SPJ85584.1"/>
    <property type="molecule type" value="Genomic_DNA"/>
</dbReference>
<name>A0AAE8MK10_9HYPO</name>
<dbReference type="Proteomes" id="UP001187734">
    <property type="component" value="Unassembled WGS sequence"/>
</dbReference>
<evidence type="ECO:0000313" key="3">
    <source>
        <dbReference type="EMBL" id="SPJ85584.1"/>
    </source>
</evidence>
<sequence>MPADVNDADISNDQILQPSTQPTQMSVIIFKISLFRLSARICKELSDATPLTEGRLVALDAEIASEQERWASIFLVDGAPSLLDSFSYALWCGLEVYAHQLYLLLHRPFSRPTNPPLHRPESRQKCITSSLVLLDIHRKWMELPRFHSYRWYAYGVVGSCALHGAVTLASSLLEQTDQEINLSTHRKVFDAAVLRFNKLQERSSLYVKAYPVLRQLQTMLSAESLSSSSKAAQEFGTYFDDWIDNVQWLDPESIDWNFWDEILKSELSEVPS</sequence>
<proteinExistence type="predicted"/>
<organism evidence="3 4">
    <name type="scientific">Fusarium torulosum</name>
    <dbReference type="NCBI Taxonomy" id="33205"/>
    <lineage>
        <taxon>Eukaryota</taxon>
        <taxon>Fungi</taxon>
        <taxon>Dikarya</taxon>
        <taxon>Ascomycota</taxon>
        <taxon>Pezizomycotina</taxon>
        <taxon>Sordariomycetes</taxon>
        <taxon>Hypocreomycetidae</taxon>
        <taxon>Hypocreales</taxon>
        <taxon>Nectriaceae</taxon>
        <taxon>Fusarium</taxon>
    </lineage>
</organism>
<comment type="subcellular location">
    <subcellularLocation>
        <location evidence="1">Nucleus</location>
    </subcellularLocation>
</comment>
<evidence type="ECO:0000313" key="4">
    <source>
        <dbReference type="Proteomes" id="UP001187734"/>
    </source>
</evidence>
<protein>
    <recommendedName>
        <fullName evidence="5">Transcription factor domain-containing protein</fullName>
    </recommendedName>
</protein>
<dbReference type="PANTHER" id="PTHR31001">
    <property type="entry name" value="UNCHARACTERIZED TRANSCRIPTIONAL REGULATORY PROTEIN"/>
    <property type="match status" value="1"/>
</dbReference>
<gene>
    <name evidence="3" type="ORF">FTOL_11365</name>
</gene>
<evidence type="ECO:0000256" key="2">
    <source>
        <dbReference type="ARBA" id="ARBA00023242"/>
    </source>
</evidence>
<accession>A0AAE8MK10</accession>
<dbReference type="GO" id="GO:0005634">
    <property type="term" value="C:nucleus"/>
    <property type="evidence" value="ECO:0007669"/>
    <property type="project" value="UniProtKB-SubCell"/>
</dbReference>
<keyword evidence="4" id="KW-1185">Reference proteome</keyword>
<evidence type="ECO:0000256" key="1">
    <source>
        <dbReference type="ARBA" id="ARBA00004123"/>
    </source>
</evidence>
<dbReference type="CDD" id="cd12148">
    <property type="entry name" value="fungal_TF_MHR"/>
    <property type="match status" value="1"/>
</dbReference>